<comment type="caution">
    <text evidence="3">The sequence shown here is derived from an EMBL/GenBank/DDBJ whole genome shotgun (WGS) entry which is preliminary data.</text>
</comment>
<reference evidence="3" key="1">
    <citation type="journal article" date="2020" name="mSystems">
        <title>Genome- and Community-Level Interaction Insights into Carbon Utilization and Element Cycling Functions of Hydrothermarchaeota in Hydrothermal Sediment.</title>
        <authorList>
            <person name="Zhou Z."/>
            <person name="Liu Y."/>
            <person name="Xu W."/>
            <person name="Pan J."/>
            <person name="Luo Z.H."/>
            <person name="Li M."/>
        </authorList>
    </citation>
    <scope>NUCLEOTIDE SEQUENCE [LARGE SCALE GENOMIC DNA]</scope>
    <source>
        <strain evidence="2">SpSt-638</strain>
        <strain evidence="3">SpSt-648</strain>
    </source>
</reference>
<dbReference type="AlphaFoldDB" id="A0A7C4JKW2"/>
<dbReference type="CDD" id="cd06552">
    <property type="entry name" value="ASCH_yqfb_like"/>
    <property type="match status" value="1"/>
</dbReference>
<dbReference type="SUPFAM" id="SSF88697">
    <property type="entry name" value="PUA domain-like"/>
    <property type="match status" value="1"/>
</dbReference>
<dbReference type="Gene3D" id="2.30.130.30">
    <property type="entry name" value="Hypothetical protein"/>
    <property type="match status" value="1"/>
</dbReference>
<dbReference type="InterPro" id="IPR007374">
    <property type="entry name" value="ASCH_domain"/>
</dbReference>
<dbReference type="Pfam" id="PF04266">
    <property type="entry name" value="ASCH"/>
    <property type="match status" value="1"/>
</dbReference>
<dbReference type="EMBL" id="DTBP01000005">
    <property type="protein sequence ID" value="HGQ73536.1"/>
    <property type="molecule type" value="Genomic_DNA"/>
</dbReference>
<proteinExistence type="predicted"/>
<feature type="domain" description="ASCH" evidence="1">
    <location>
        <begin position="1"/>
        <end position="98"/>
    </location>
</feature>
<organism evidence="3">
    <name type="scientific">Staphylothermus marinus</name>
    <dbReference type="NCBI Taxonomy" id="2280"/>
    <lineage>
        <taxon>Archaea</taxon>
        <taxon>Thermoproteota</taxon>
        <taxon>Thermoprotei</taxon>
        <taxon>Desulfurococcales</taxon>
        <taxon>Desulfurococcaceae</taxon>
        <taxon>Staphylothermus</taxon>
    </lineage>
</organism>
<protein>
    <submittedName>
        <fullName evidence="3">ASCH domain-containing protein</fullName>
    </submittedName>
</protein>
<dbReference type="PANTHER" id="PTHR42250:SF1">
    <property type="entry name" value="ASCH DOMAIN-CONTAINING PROTEIN"/>
    <property type="match status" value="1"/>
</dbReference>
<evidence type="ECO:0000313" key="3">
    <source>
        <dbReference type="EMBL" id="HGQ73536.1"/>
    </source>
</evidence>
<dbReference type="InterPro" id="IPR015947">
    <property type="entry name" value="PUA-like_sf"/>
</dbReference>
<dbReference type="EMBL" id="DTBE01000003">
    <property type="protein sequence ID" value="HGQ59121.1"/>
    <property type="molecule type" value="Genomic_DNA"/>
</dbReference>
<evidence type="ECO:0000313" key="2">
    <source>
        <dbReference type="EMBL" id="HGQ59121.1"/>
    </source>
</evidence>
<sequence length="185" mass="21513">MMRKIYADALLSGLKKATIRLGIVKPKYKELILHSDGKPIAKVLVKNVYYKRIYELNDEDAVKDGFSSVHELLRDLERIYGKLPLDAYVTIMELEVLERFDRIKPQDPYYGLKPVDVARIALRYLDKQMFSEEELKILYELTRSSSIRAIALKHYGDLNKRYLVRRVLRKAIKLLLDRGLIGGVS</sequence>
<evidence type="ECO:0000259" key="1">
    <source>
        <dbReference type="SMART" id="SM01022"/>
    </source>
</evidence>
<accession>A0A7C4JKW2</accession>
<dbReference type="SMART" id="SM01022">
    <property type="entry name" value="ASCH"/>
    <property type="match status" value="1"/>
</dbReference>
<gene>
    <name evidence="2" type="ORF">ENU09_00120</name>
    <name evidence="3" type="ORF">ENU20_00445</name>
</gene>
<name>A0A7C4JKW2_STAMA</name>
<dbReference type="PANTHER" id="PTHR42250">
    <property type="entry name" value="ASCH DOMAIN-CONTAINING PROTEIN"/>
    <property type="match status" value="1"/>
</dbReference>